<dbReference type="Proteomes" id="UP000027725">
    <property type="component" value="Unassembled WGS sequence"/>
</dbReference>
<reference evidence="1 2" key="1">
    <citation type="submission" date="2014-03" db="EMBL/GenBank/DDBJ databases">
        <title>The draft genome sequence of Thioclava dalianensis DLFJ1-1.</title>
        <authorList>
            <person name="Lai Q."/>
            <person name="Shao Z."/>
        </authorList>
    </citation>
    <scope>NUCLEOTIDE SEQUENCE [LARGE SCALE GENOMIC DNA]</scope>
    <source>
        <strain evidence="1 2">DLFJ1-1</strain>
    </source>
</reference>
<comment type="caution">
    <text evidence="1">The sequence shown here is derived from an EMBL/GenBank/DDBJ whole genome shotgun (WGS) entry which is preliminary data.</text>
</comment>
<name>A0A074TIA9_9RHOB</name>
<evidence type="ECO:0000313" key="2">
    <source>
        <dbReference type="Proteomes" id="UP000027725"/>
    </source>
</evidence>
<accession>A0A074TIA9</accession>
<keyword evidence="2" id="KW-1185">Reference proteome</keyword>
<sequence length="117" mass="12806">MRASGILCTFPLDSVSGGVDPAKERAAAAFNSMGEYESKHTTYRLRPENANPTASAFCIAKCKNTQKESSEIAVLLTETSVRPVSSLSFWTGLRIFKEAHLRHMVVSLGDTKIKGER</sequence>
<organism evidence="1 2">
    <name type="scientific">Thioclava dalianensis</name>
    <dbReference type="NCBI Taxonomy" id="1185766"/>
    <lineage>
        <taxon>Bacteria</taxon>
        <taxon>Pseudomonadati</taxon>
        <taxon>Pseudomonadota</taxon>
        <taxon>Alphaproteobacteria</taxon>
        <taxon>Rhodobacterales</taxon>
        <taxon>Paracoccaceae</taxon>
        <taxon>Thioclava</taxon>
    </lineage>
</organism>
<dbReference type="AlphaFoldDB" id="A0A074TIA9"/>
<evidence type="ECO:0000313" key="1">
    <source>
        <dbReference type="EMBL" id="KEP71456.1"/>
    </source>
</evidence>
<proteinExistence type="predicted"/>
<protein>
    <submittedName>
        <fullName evidence="1">Uncharacterized protein</fullName>
    </submittedName>
</protein>
<gene>
    <name evidence="1" type="ORF">DL1_07170</name>
</gene>
<dbReference type="EMBL" id="JHEH01000002">
    <property type="protein sequence ID" value="KEP71456.1"/>
    <property type="molecule type" value="Genomic_DNA"/>
</dbReference>